<reference evidence="1 2" key="1">
    <citation type="journal article" date="2019" name="New Phytol.">
        <title>Comparative genomics reveals unique wood-decay strategies and fruiting body development in the Schizophyllaceae.</title>
        <authorList>
            <person name="Almasi E."/>
            <person name="Sahu N."/>
            <person name="Krizsan K."/>
            <person name="Balint B."/>
            <person name="Kovacs G.M."/>
            <person name="Kiss B."/>
            <person name="Cseklye J."/>
            <person name="Drula E."/>
            <person name="Henrissat B."/>
            <person name="Nagy I."/>
            <person name="Chovatia M."/>
            <person name="Adam C."/>
            <person name="LaButti K."/>
            <person name="Lipzen A."/>
            <person name="Riley R."/>
            <person name="Grigoriev I.V."/>
            <person name="Nagy L.G."/>
        </authorList>
    </citation>
    <scope>NUCLEOTIDE SEQUENCE [LARGE SCALE GENOMIC DNA]</scope>
    <source>
        <strain evidence="1 2">NL-1724</strain>
    </source>
</reference>
<name>A0A550BYT5_9AGAR</name>
<organism evidence="1 2">
    <name type="scientific">Schizophyllum amplum</name>
    <dbReference type="NCBI Taxonomy" id="97359"/>
    <lineage>
        <taxon>Eukaryota</taxon>
        <taxon>Fungi</taxon>
        <taxon>Dikarya</taxon>
        <taxon>Basidiomycota</taxon>
        <taxon>Agaricomycotina</taxon>
        <taxon>Agaricomycetes</taxon>
        <taxon>Agaricomycetidae</taxon>
        <taxon>Agaricales</taxon>
        <taxon>Schizophyllaceae</taxon>
        <taxon>Schizophyllum</taxon>
    </lineage>
</organism>
<evidence type="ECO:0000313" key="1">
    <source>
        <dbReference type="EMBL" id="TRM57673.1"/>
    </source>
</evidence>
<protein>
    <submittedName>
        <fullName evidence="1">Uncharacterized protein</fullName>
    </submittedName>
</protein>
<comment type="caution">
    <text evidence="1">The sequence shown here is derived from an EMBL/GenBank/DDBJ whole genome shotgun (WGS) entry which is preliminary data.</text>
</comment>
<proteinExistence type="predicted"/>
<evidence type="ECO:0000313" key="2">
    <source>
        <dbReference type="Proteomes" id="UP000320762"/>
    </source>
</evidence>
<gene>
    <name evidence="1" type="ORF">BD626DRAFT_514165</name>
</gene>
<dbReference type="AlphaFoldDB" id="A0A550BYT5"/>
<dbReference type="Proteomes" id="UP000320762">
    <property type="component" value="Unassembled WGS sequence"/>
</dbReference>
<sequence length="178" mass="19964">MLSVSCYHPHPCDNHHLHEEYKRIEVLRELALQLVGRRPFSSGTTQKTTLAMVKTRIGPTFTTLASEPPSSAIVYDEDLLAVVLASFKTCYIIWNASKAAGNGTLAPMMRTLWSHIIGWSVFFHPSQDHIIDVDGLGHARFFQVDGIVQVYHMIIESDDQAHVKQFLHIARPTSLSSP</sequence>
<keyword evidence="2" id="KW-1185">Reference proteome</keyword>
<accession>A0A550BYT5</accession>
<dbReference type="EMBL" id="VDMD01000044">
    <property type="protein sequence ID" value="TRM57673.1"/>
    <property type="molecule type" value="Genomic_DNA"/>
</dbReference>